<dbReference type="Pfam" id="PF00639">
    <property type="entry name" value="Rotamase"/>
    <property type="match status" value="1"/>
</dbReference>
<dbReference type="AlphaFoldDB" id="A0A450TE39"/>
<dbReference type="GO" id="GO:0003755">
    <property type="term" value="F:peptidyl-prolyl cis-trans isomerase activity"/>
    <property type="evidence" value="ECO:0007669"/>
    <property type="project" value="UniProtKB-KW"/>
</dbReference>
<evidence type="ECO:0000256" key="2">
    <source>
        <dbReference type="ARBA" id="ARBA00007656"/>
    </source>
</evidence>
<keyword evidence="6 7" id="KW-0413">Isomerase</keyword>
<comment type="catalytic activity">
    <reaction evidence="1">
        <text>[protein]-peptidylproline (omega=180) = [protein]-peptidylproline (omega=0)</text>
        <dbReference type="Rhea" id="RHEA:16237"/>
        <dbReference type="Rhea" id="RHEA-COMP:10747"/>
        <dbReference type="Rhea" id="RHEA-COMP:10748"/>
        <dbReference type="ChEBI" id="CHEBI:83833"/>
        <dbReference type="ChEBI" id="CHEBI:83834"/>
        <dbReference type="EC" id="5.2.1.8"/>
    </reaction>
</comment>
<dbReference type="InterPro" id="IPR046357">
    <property type="entry name" value="PPIase_dom_sf"/>
</dbReference>
<dbReference type="PANTHER" id="PTHR47245">
    <property type="entry name" value="PEPTIDYLPROLYL ISOMERASE"/>
    <property type="match status" value="1"/>
</dbReference>
<sequence length="290" mass="32697">MTKNLPGSAMPRWKTAMLLAMAWGGGPMWGGGAAMADVTTDWHVLATADGRQITRAEIIREIEAGNPQARGDVDVDRLSADELRAIVTDVSIRQRLLSGAQENTLLRKRIERGDLRRRIEAYRDRLIAQAQLETIAAGRVTNQDIQKRYDKLKAEMKGKEEWHIRHILAEDKKTIEKAEKALNKRPFEEIAKEYSTDRPTAERGGDLGFVSVEQLKEPFAKAISKLAVGKVSEPFQTDLGWHIAKVEEKRPIEPAPLEAVRGRLRRQLEGEAGRAYLKELTESMDVKLRK</sequence>
<comment type="similarity">
    <text evidence="2">Belongs to the PpiC/parvulin rotamase family.</text>
</comment>
<dbReference type="Gene3D" id="3.10.50.40">
    <property type="match status" value="1"/>
</dbReference>
<gene>
    <name evidence="10" type="ORF">BECKDK2373C_GA0170839_11285</name>
</gene>
<feature type="chain" id="PRO_5019357965" description="peptidylprolyl isomerase" evidence="8">
    <location>
        <begin position="23"/>
        <end position="290"/>
    </location>
</feature>
<feature type="signal peptide" evidence="8">
    <location>
        <begin position="1"/>
        <end position="22"/>
    </location>
</feature>
<evidence type="ECO:0000259" key="9">
    <source>
        <dbReference type="PROSITE" id="PS50198"/>
    </source>
</evidence>
<dbReference type="PANTHER" id="PTHR47245:SF1">
    <property type="entry name" value="FOLDASE PROTEIN PRSA"/>
    <property type="match status" value="1"/>
</dbReference>
<feature type="domain" description="PpiC" evidence="9">
    <location>
        <begin position="159"/>
        <end position="248"/>
    </location>
</feature>
<evidence type="ECO:0000313" key="10">
    <source>
        <dbReference type="EMBL" id="VFJ65302.1"/>
    </source>
</evidence>
<accession>A0A450TE39</accession>
<dbReference type="SUPFAM" id="SSF54534">
    <property type="entry name" value="FKBP-like"/>
    <property type="match status" value="1"/>
</dbReference>
<evidence type="ECO:0000256" key="8">
    <source>
        <dbReference type="SAM" id="SignalP"/>
    </source>
</evidence>
<dbReference type="PROSITE" id="PS50198">
    <property type="entry name" value="PPIC_PPIASE_2"/>
    <property type="match status" value="1"/>
</dbReference>
<dbReference type="InterPro" id="IPR050245">
    <property type="entry name" value="PrsA_foldase"/>
</dbReference>
<dbReference type="InterPro" id="IPR027304">
    <property type="entry name" value="Trigger_fact/SurA_dom_sf"/>
</dbReference>
<dbReference type="EMBL" id="CAADEY010000128">
    <property type="protein sequence ID" value="VFJ65302.1"/>
    <property type="molecule type" value="Genomic_DNA"/>
</dbReference>
<evidence type="ECO:0000256" key="4">
    <source>
        <dbReference type="ARBA" id="ARBA00022729"/>
    </source>
</evidence>
<proteinExistence type="inferred from homology"/>
<keyword evidence="5 7" id="KW-0697">Rotamase</keyword>
<dbReference type="SUPFAM" id="SSF109998">
    <property type="entry name" value="Triger factor/SurA peptide-binding domain-like"/>
    <property type="match status" value="1"/>
</dbReference>
<organism evidence="10">
    <name type="scientific">Candidatus Kentrum sp. DK</name>
    <dbReference type="NCBI Taxonomy" id="2126562"/>
    <lineage>
        <taxon>Bacteria</taxon>
        <taxon>Pseudomonadati</taxon>
        <taxon>Pseudomonadota</taxon>
        <taxon>Gammaproteobacteria</taxon>
        <taxon>Candidatus Kentrum</taxon>
    </lineage>
</organism>
<reference evidence="10" key="1">
    <citation type="submission" date="2019-02" db="EMBL/GenBank/DDBJ databases">
        <authorList>
            <person name="Gruber-Vodicka R. H."/>
            <person name="Seah K. B. B."/>
        </authorList>
    </citation>
    <scope>NUCLEOTIDE SEQUENCE</scope>
    <source>
        <strain evidence="10">BECK_DK161</strain>
    </source>
</reference>
<name>A0A450TE39_9GAMM</name>
<protein>
    <recommendedName>
        <fullName evidence="3">peptidylprolyl isomerase</fullName>
        <ecNumber evidence="3">5.2.1.8</ecNumber>
    </recommendedName>
</protein>
<dbReference type="InterPro" id="IPR000297">
    <property type="entry name" value="PPIase_PpiC"/>
</dbReference>
<evidence type="ECO:0000256" key="6">
    <source>
        <dbReference type="ARBA" id="ARBA00023235"/>
    </source>
</evidence>
<evidence type="ECO:0000256" key="5">
    <source>
        <dbReference type="ARBA" id="ARBA00023110"/>
    </source>
</evidence>
<dbReference type="EC" id="5.2.1.8" evidence="3"/>
<keyword evidence="4 8" id="KW-0732">Signal</keyword>
<evidence type="ECO:0000256" key="7">
    <source>
        <dbReference type="PROSITE-ProRule" id="PRU00278"/>
    </source>
</evidence>
<evidence type="ECO:0000256" key="3">
    <source>
        <dbReference type="ARBA" id="ARBA00013194"/>
    </source>
</evidence>
<evidence type="ECO:0000256" key="1">
    <source>
        <dbReference type="ARBA" id="ARBA00000971"/>
    </source>
</evidence>